<dbReference type="PROSITE" id="PS51725">
    <property type="entry name" value="ABM"/>
    <property type="match status" value="1"/>
</dbReference>
<dbReference type="SUPFAM" id="SSF54909">
    <property type="entry name" value="Dimeric alpha+beta barrel"/>
    <property type="match status" value="1"/>
</dbReference>
<dbReference type="InterPro" id="IPR050744">
    <property type="entry name" value="AI-2_Isomerase_LsrG"/>
</dbReference>
<dbReference type="InterPro" id="IPR007138">
    <property type="entry name" value="ABM_dom"/>
</dbReference>
<dbReference type="PANTHER" id="PTHR33336">
    <property type="entry name" value="QUINOL MONOOXYGENASE YGIN-RELATED"/>
    <property type="match status" value="1"/>
</dbReference>
<dbReference type="Pfam" id="PF03992">
    <property type="entry name" value="ABM"/>
    <property type="match status" value="1"/>
</dbReference>
<organism evidence="2">
    <name type="scientific">uncultured Friedmanniella sp</name>
    <dbReference type="NCBI Taxonomy" id="335381"/>
    <lineage>
        <taxon>Bacteria</taxon>
        <taxon>Bacillati</taxon>
        <taxon>Actinomycetota</taxon>
        <taxon>Actinomycetes</taxon>
        <taxon>Propionibacteriales</taxon>
        <taxon>Nocardioidaceae</taxon>
        <taxon>Friedmanniella</taxon>
        <taxon>environmental samples</taxon>
    </lineage>
</organism>
<dbReference type="PANTHER" id="PTHR33336:SF15">
    <property type="entry name" value="ABM DOMAIN-CONTAINING PROTEIN"/>
    <property type="match status" value="1"/>
</dbReference>
<dbReference type="GO" id="GO:0003824">
    <property type="term" value="F:catalytic activity"/>
    <property type="evidence" value="ECO:0007669"/>
    <property type="project" value="TreeGrafter"/>
</dbReference>
<accession>A0A6J4LAA2</accession>
<dbReference type="InterPro" id="IPR011008">
    <property type="entry name" value="Dimeric_a/b-barrel"/>
</dbReference>
<protein>
    <recommendedName>
        <fullName evidence="1">ABM domain-containing protein</fullName>
    </recommendedName>
</protein>
<dbReference type="AlphaFoldDB" id="A0A6J4LAA2"/>
<gene>
    <name evidence="2" type="ORF">AVDCRST_MAG61-2938</name>
</gene>
<dbReference type="Gene3D" id="3.30.70.100">
    <property type="match status" value="1"/>
</dbReference>
<sequence>MLPVTSTDSPSASETVVVVAVFTAAPGKLDDLRSALVEAIPAVHAEAGCELYAIHDAPDDQIYMLEKWSSAELLDAHGQGPAVARLQQLTAGLTAGDVKVLRMTPIPAGSAEQGLL</sequence>
<feature type="domain" description="ABM" evidence="1">
    <location>
        <begin position="16"/>
        <end position="103"/>
    </location>
</feature>
<evidence type="ECO:0000259" key="1">
    <source>
        <dbReference type="PROSITE" id="PS51725"/>
    </source>
</evidence>
<dbReference type="EMBL" id="CADCTT010000328">
    <property type="protein sequence ID" value="CAA9327330.1"/>
    <property type="molecule type" value="Genomic_DNA"/>
</dbReference>
<proteinExistence type="predicted"/>
<evidence type="ECO:0000313" key="2">
    <source>
        <dbReference type="EMBL" id="CAA9327330.1"/>
    </source>
</evidence>
<name>A0A6J4LAA2_9ACTN</name>
<reference evidence="2" key="1">
    <citation type="submission" date="2020-02" db="EMBL/GenBank/DDBJ databases">
        <authorList>
            <person name="Meier V. D."/>
        </authorList>
    </citation>
    <scope>NUCLEOTIDE SEQUENCE</scope>
    <source>
        <strain evidence="2">AVDCRST_MAG61</strain>
    </source>
</reference>